<keyword evidence="2" id="KW-0812">Transmembrane</keyword>
<evidence type="ECO:0000256" key="3">
    <source>
        <dbReference type="ARBA" id="ARBA00022989"/>
    </source>
</evidence>
<sequence length="356" mass="38247">MRRILATLGIGLMGLVASFPAWAGGSPVNNYTPAGIVSGLGTFLGNYESSFNQAGIAMAGLAVPYGFVMLKAFLVIAIMIYGIQMMFDVGGRTLEPSSFFMTMFWWATVFTIFTNYNWIATHVIGIMTELGQGLIGGGPFPNAAGLQTMALGFHIFTSAAGVISSTHGHWTWNLVHDLAELGSLYGSSFNFFVSLIPLTVVAGLIMAAGLVYTIFTFKFAFYLALALGLGPLFLPTLMFKWTRESFFDGWYQFTWTALMYKLAGPAVLSLAASFFIQPLNTVTQNNSVYSISASTGWVVVNWGHVFTSLVLSVLALWFMIGIDRIISTLAAGAAMPDGLGGYAQKLAVKSMTGGMG</sequence>
<keyword evidence="3" id="KW-1133">Transmembrane helix</keyword>
<dbReference type="GO" id="GO:0016020">
    <property type="term" value="C:membrane"/>
    <property type="evidence" value="ECO:0007669"/>
    <property type="project" value="UniProtKB-SubCell"/>
</dbReference>
<dbReference type="KEGG" id="afy:BW247_05095"/>
<organism evidence="5 6">
    <name type="scientific">Acidihalobacter ferrooxydans</name>
    <dbReference type="NCBI Taxonomy" id="1765967"/>
    <lineage>
        <taxon>Bacteria</taxon>
        <taxon>Pseudomonadati</taxon>
        <taxon>Pseudomonadota</taxon>
        <taxon>Gammaproteobacteria</taxon>
        <taxon>Chromatiales</taxon>
        <taxon>Ectothiorhodospiraceae</taxon>
        <taxon>Acidihalobacter</taxon>
    </lineage>
</organism>
<dbReference type="Pfam" id="PF04610">
    <property type="entry name" value="TrbL"/>
    <property type="match status" value="1"/>
</dbReference>
<evidence type="ECO:0000313" key="6">
    <source>
        <dbReference type="Proteomes" id="UP000243807"/>
    </source>
</evidence>
<dbReference type="InterPro" id="IPR007688">
    <property type="entry name" value="Conjugal_tfr_TrbL/VirB6"/>
</dbReference>
<name>A0A1P8UFD2_9GAMM</name>
<evidence type="ECO:0000256" key="4">
    <source>
        <dbReference type="ARBA" id="ARBA00023136"/>
    </source>
</evidence>
<dbReference type="EMBL" id="CP019434">
    <property type="protein sequence ID" value="APZ42545.1"/>
    <property type="molecule type" value="Genomic_DNA"/>
</dbReference>
<evidence type="ECO:0000256" key="1">
    <source>
        <dbReference type="ARBA" id="ARBA00004141"/>
    </source>
</evidence>
<accession>A0A1P8UFD2</accession>
<evidence type="ECO:0000313" key="5">
    <source>
        <dbReference type="EMBL" id="APZ42545.1"/>
    </source>
</evidence>
<reference evidence="5 6" key="1">
    <citation type="submission" date="2017-01" db="EMBL/GenBank/DDBJ databases">
        <title>Draft sequence of Acidihalobacter ferrooxidans strain DSM 14175 (strain V8).</title>
        <authorList>
            <person name="Khaleque H.N."/>
            <person name="Ramsay J.P."/>
            <person name="Murphy R.J.T."/>
            <person name="Kaksonen A.H."/>
            <person name="Boxall N.J."/>
            <person name="Watkin E.L.J."/>
        </authorList>
    </citation>
    <scope>NUCLEOTIDE SEQUENCE [LARGE SCALE GENOMIC DNA]</scope>
    <source>
        <strain evidence="5 6">V8</strain>
    </source>
</reference>
<comment type="subcellular location">
    <subcellularLocation>
        <location evidence="1">Membrane</location>
        <topology evidence="1">Multi-pass membrane protein</topology>
    </subcellularLocation>
</comment>
<dbReference type="AlphaFoldDB" id="A0A1P8UFD2"/>
<keyword evidence="6" id="KW-1185">Reference proteome</keyword>
<protein>
    <submittedName>
        <fullName evidence="5">Uncharacterized protein</fullName>
    </submittedName>
</protein>
<dbReference type="GO" id="GO:0030255">
    <property type="term" value="P:protein secretion by the type IV secretion system"/>
    <property type="evidence" value="ECO:0007669"/>
    <property type="project" value="InterPro"/>
</dbReference>
<evidence type="ECO:0000256" key="2">
    <source>
        <dbReference type="ARBA" id="ARBA00022692"/>
    </source>
</evidence>
<keyword evidence="4" id="KW-0472">Membrane</keyword>
<gene>
    <name evidence="5" type="ORF">BW247_05095</name>
</gene>
<proteinExistence type="predicted"/>
<dbReference type="Proteomes" id="UP000243807">
    <property type="component" value="Chromosome"/>
</dbReference>
<dbReference type="OrthoDB" id="5791434at2"/>
<dbReference type="RefSeq" id="WP_076836199.1">
    <property type="nucleotide sequence ID" value="NZ_CP019434.1"/>
</dbReference>
<dbReference type="STRING" id="1765967.BW247_05095"/>